<evidence type="ECO:0000259" key="1">
    <source>
        <dbReference type="Pfam" id="PF06445"/>
    </source>
</evidence>
<dbReference type="InterPro" id="IPR011256">
    <property type="entry name" value="Reg_factor_effector_dom_sf"/>
</dbReference>
<accession>A0A6I3JET7</accession>
<dbReference type="EMBL" id="WLCI01000016">
    <property type="protein sequence ID" value="MTB96599.1"/>
    <property type="molecule type" value="Genomic_DNA"/>
</dbReference>
<comment type="caution">
    <text evidence="2">The sequence shown here is derived from an EMBL/GenBank/DDBJ whole genome shotgun (WGS) entry which is preliminary data.</text>
</comment>
<feature type="domain" description="GyrI-like small molecule binding" evidence="1">
    <location>
        <begin position="18"/>
        <end position="198"/>
    </location>
</feature>
<dbReference type="Pfam" id="PF06445">
    <property type="entry name" value="GyrI-like"/>
    <property type="match status" value="1"/>
</dbReference>
<dbReference type="InterPro" id="IPR029442">
    <property type="entry name" value="GyrI-like"/>
</dbReference>
<dbReference type="Gene3D" id="3.20.80.10">
    <property type="entry name" value="Regulatory factor, effector binding domain"/>
    <property type="match status" value="1"/>
</dbReference>
<organism evidence="2 3">
    <name type="scientific">Nocardioides marmotae</name>
    <dbReference type="NCBI Taxonomy" id="2663857"/>
    <lineage>
        <taxon>Bacteria</taxon>
        <taxon>Bacillati</taxon>
        <taxon>Actinomycetota</taxon>
        <taxon>Actinomycetes</taxon>
        <taxon>Propionibacteriales</taxon>
        <taxon>Nocardioidaceae</taxon>
        <taxon>Nocardioides</taxon>
    </lineage>
</organism>
<reference evidence="2 3" key="1">
    <citation type="submission" date="2019-10" db="EMBL/GenBank/DDBJ databases">
        <title>Nocardioides novel species isolated from the excrement of Marmot.</title>
        <authorList>
            <person name="Zhang G."/>
        </authorList>
    </citation>
    <scope>NUCLEOTIDE SEQUENCE [LARGE SCALE GENOMIC DNA]</scope>
    <source>
        <strain evidence="3">zg-579</strain>
    </source>
</reference>
<evidence type="ECO:0000313" key="3">
    <source>
        <dbReference type="Proteomes" id="UP000433406"/>
    </source>
</evidence>
<evidence type="ECO:0000313" key="2">
    <source>
        <dbReference type="EMBL" id="MTB96599.1"/>
    </source>
</evidence>
<name>A0A6I3JET7_9ACTN</name>
<gene>
    <name evidence="2" type="ORF">GGQ22_16100</name>
</gene>
<keyword evidence="3" id="KW-1185">Reference proteome</keyword>
<dbReference type="Proteomes" id="UP000433406">
    <property type="component" value="Unassembled WGS sequence"/>
</dbReference>
<sequence>MKVDLKKELDDYRARPGEFRFLDLPPRRYLAVDGHGDPNTAPEYAAALGALYPAAYAVKALARAELDRDHVVPPLEALWWADDMERFTTARDKSQWSWTVLLLVPDWVPDELVSRALERVGRKRPRPAALDAVRLLGLAEGRCVQTLHVGPYDDEGPVLARLHDEVVPEAGMRPTGKHHEIYLSDPRRVDSARLRTILRQPVEPVEPVAPVAPVAVAT</sequence>
<dbReference type="AlphaFoldDB" id="A0A6I3JET7"/>
<dbReference type="SUPFAM" id="SSF55136">
    <property type="entry name" value="Probable bacterial effector-binding domain"/>
    <property type="match status" value="1"/>
</dbReference>
<dbReference type="RefSeq" id="WP_171896777.1">
    <property type="nucleotide sequence ID" value="NZ_CP053660.1"/>
</dbReference>
<protein>
    <recommendedName>
        <fullName evidence="1">GyrI-like small molecule binding domain-containing protein</fullName>
    </recommendedName>
</protein>
<proteinExistence type="predicted"/>